<sequence>MRLSLPFVISSAILPGVASAGWREECNFGGNAQFNIIHAKPYLSTLCPSSTGRQICTMLDLSYCIMNSLGHLTATINTSGHFERSCENCHLTGRNNTVLSCSCRMFGKNAPWQDAEVDLEDLIENRDGRLGCWDSKPHTCPGFV</sequence>
<dbReference type="SMART" id="SM01111">
    <property type="entry name" value="CVNH"/>
    <property type="match status" value="1"/>
</dbReference>
<feature type="signal peptide" evidence="1">
    <location>
        <begin position="1"/>
        <end position="19"/>
    </location>
</feature>
<feature type="chain" id="PRO_5042824386" description="Cyanovirin-N domain-containing protein" evidence="1">
    <location>
        <begin position="20"/>
        <end position="144"/>
    </location>
</feature>
<dbReference type="EMBL" id="JAWHQM010000017">
    <property type="protein sequence ID" value="KAK5630893.1"/>
    <property type="molecule type" value="Genomic_DNA"/>
</dbReference>
<accession>A0AAN7Z9B0</accession>
<dbReference type="InterPro" id="IPR011058">
    <property type="entry name" value="Cyanovirin-N"/>
</dbReference>
<dbReference type="Gene3D" id="2.30.60.10">
    <property type="entry name" value="Cyanovirin-N"/>
    <property type="match status" value="1"/>
</dbReference>
<dbReference type="Proteomes" id="UP001305414">
    <property type="component" value="Unassembled WGS sequence"/>
</dbReference>
<protein>
    <recommendedName>
        <fullName evidence="2">Cyanovirin-N domain-containing protein</fullName>
    </recommendedName>
</protein>
<keyword evidence="1" id="KW-0732">Signal</keyword>
<evidence type="ECO:0000313" key="3">
    <source>
        <dbReference type="EMBL" id="KAK5630893.1"/>
    </source>
</evidence>
<comment type="caution">
    <text evidence="3">The sequence shown here is derived from an EMBL/GenBank/DDBJ whole genome shotgun (WGS) entry which is preliminary data.</text>
</comment>
<evidence type="ECO:0000313" key="4">
    <source>
        <dbReference type="Proteomes" id="UP001305414"/>
    </source>
</evidence>
<proteinExistence type="predicted"/>
<feature type="domain" description="Cyanovirin-N" evidence="2">
    <location>
        <begin position="21"/>
        <end position="132"/>
    </location>
</feature>
<dbReference type="InterPro" id="IPR036673">
    <property type="entry name" value="Cyanovirin-N_sf"/>
</dbReference>
<dbReference type="AlphaFoldDB" id="A0AAN7Z9B0"/>
<evidence type="ECO:0000256" key="1">
    <source>
        <dbReference type="SAM" id="SignalP"/>
    </source>
</evidence>
<evidence type="ECO:0000259" key="2">
    <source>
        <dbReference type="SMART" id="SM01111"/>
    </source>
</evidence>
<organism evidence="3 4">
    <name type="scientific">Xylaria bambusicola</name>
    <dbReference type="NCBI Taxonomy" id="326684"/>
    <lineage>
        <taxon>Eukaryota</taxon>
        <taxon>Fungi</taxon>
        <taxon>Dikarya</taxon>
        <taxon>Ascomycota</taxon>
        <taxon>Pezizomycotina</taxon>
        <taxon>Sordariomycetes</taxon>
        <taxon>Xylariomycetidae</taxon>
        <taxon>Xylariales</taxon>
        <taxon>Xylariaceae</taxon>
        <taxon>Xylaria</taxon>
    </lineage>
</organism>
<name>A0AAN7Z9B0_9PEZI</name>
<keyword evidence="4" id="KW-1185">Reference proteome</keyword>
<gene>
    <name evidence="3" type="ORF">RRF57_006608</name>
</gene>
<dbReference type="Pfam" id="PF08881">
    <property type="entry name" value="CVNH"/>
    <property type="match status" value="1"/>
</dbReference>
<reference evidence="3 4" key="1">
    <citation type="submission" date="2023-10" db="EMBL/GenBank/DDBJ databases">
        <title>Draft genome sequence of Xylaria bambusicola isolate GMP-LS, the root and basal stem rot pathogen of sugarcane in Indonesia.</title>
        <authorList>
            <person name="Selvaraj P."/>
            <person name="Muralishankar V."/>
            <person name="Muruganantham S."/>
            <person name="Sp S."/>
            <person name="Haryani S."/>
            <person name="Lau K.J.X."/>
            <person name="Naqvi N.I."/>
        </authorList>
    </citation>
    <scope>NUCLEOTIDE SEQUENCE [LARGE SCALE GENOMIC DNA]</scope>
    <source>
        <strain evidence="3">GMP-LS</strain>
    </source>
</reference>
<dbReference type="SUPFAM" id="SSF51322">
    <property type="entry name" value="Cyanovirin-N"/>
    <property type="match status" value="1"/>
</dbReference>